<dbReference type="EMBL" id="CAKLBY020000229">
    <property type="protein sequence ID" value="CAK7938346.1"/>
    <property type="molecule type" value="Genomic_DNA"/>
</dbReference>
<keyword evidence="2" id="KW-0547">Nucleotide-binding</keyword>
<dbReference type="Pfam" id="PF00005">
    <property type="entry name" value="ABC_tran"/>
    <property type="match status" value="1"/>
</dbReference>
<gene>
    <name evidence="5" type="ORF">PM001_LOCUS23496</name>
</gene>
<feature type="domain" description="ABC transporter" evidence="4">
    <location>
        <begin position="22"/>
        <end position="146"/>
    </location>
</feature>
<dbReference type="PANTHER" id="PTHR42711">
    <property type="entry name" value="ABC TRANSPORTER ATP-BINDING PROTEIN"/>
    <property type="match status" value="1"/>
</dbReference>
<organism evidence="5 6">
    <name type="scientific">Peronospora matthiolae</name>
    <dbReference type="NCBI Taxonomy" id="2874970"/>
    <lineage>
        <taxon>Eukaryota</taxon>
        <taxon>Sar</taxon>
        <taxon>Stramenopiles</taxon>
        <taxon>Oomycota</taxon>
        <taxon>Peronosporomycetes</taxon>
        <taxon>Peronosporales</taxon>
        <taxon>Peronosporaceae</taxon>
        <taxon>Peronospora</taxon>
    </lineage>
</organism>
<name>A0AAV1UUT5_9STRA</name>
<evidence type="ECO:0000259" key="4">
    <source>
        <dbReference type="Pfam" id="PF00005"/>
    </source>
</evidence>
<evidence type="ECO:0000256" key="1">
    <source>
        <dbReference type="ARBA" id="ARBA00022448"/>
    </source>
</evidence>
<keyword evidence="1" id="KW-0813">Transport</keyword>
<dbReference type="GO" id="GO:0005524">
    <property type="term" value="F:ATP binding"/>
    <property type="evidence" value="ECO:0007669"/>
    <property type="project" value="UniProtKB-KW"/>
</dbReference>
<comment type="caution">
    <text evidence="5">The sequence shown here is derived from an EMBL/GenBank/DDBJ whole genome shotgun (WGS) entry which is preliminary data.</text>
</comment>
<evidence type="ECO:0000313" key="6">
    <source>
        <dbReference type="Proteomes" id="UP001162060"/>
    </source>
</evidence>
<protein>
    <recommendedName>
        <fullName evidence="4">ABC transporter domain-containing protein</fullName>
    </recommendedName>
</protein>
<evidence type="ECO:0000313" key="5">
    <source>
        <dbReference type="EMBL" id="CAK7938346.1"/>
    </source>
</evidence>
<evidence type="ECO:0000256" key="3">
    <source>
        <dbReference type="ARBA" id="ARBA00022840"/>
    </source>
</evidence>
<dbReference type="AlphaFoldDB" id="A0AAV1UUT5"/>
<reference evidence="5" key="1">
    <citation type="submission" date="2024-01" db="EMBL/GenBank/DDBJ databases">
        <authorList>
            <person name="Webb A."/>
        </authorList>
    </citation>
    <scope>NUCLEOTIDE SEQUENCE</scope>
    <source>
        <strain evidence="5">Pm1</strain>
    </source>
</reference>
<sequence length="222" mass="24932">MLRYSSRSAASKSMVSLPPYYELQKDEVHCFLGPNGSGKTQFLTKLQLHVKTQQAQGKLEMSLRLASLSLDAHREFVAKHGRRVVADVLGGIGSPKARDLIVRLGLFPVWEQQVRHLSTGEMRKMMLAVSLLESPRASVLILDQPFDGLDVKARRQLQWMLGELTRGFTRLLVETTGAKHEAFAYKTQVLVVANRLDQVFPEIFTHTVLMKQGGDTPFEMLA</sequence>
<dbReference type="Proteomes" id="UP001162060">
    <property type="component" value="Unassembled WGS sequence"/>
</dbReference>
<keyword evidence="3" id="KW-0067">ATP-binding</keyword>
<evidence type="ECO:0000256" key="2">
    <source>
        <dbReference type="ARBA" id="ARBA00022741"/>
    </source>
</evidence>
<dbReference type="InterPro" id="IPR003439">
    <property type="entry name" value="ABC_transporter-like_ATP-bd"/>
</dbReference>
<dbReference type="InterPro" id="IPR027417">
    <property type="entry name" value="P-loop_NTPase"/>
</dbReference>
<accession>A0AAV1UUT5</accession>
<proteinExistence type="predicted"/>
<dbReference type="SUPFAM" id="SSF52540">
    <property type="entry name" value="P-loop containing nucleoside triphosphate hydrolases"/>
    <property type="match status" value="1"/>
</dbReference>
<dbReference type="PANTHER" id="PTHR42711:SF16">
    <property type="entry name" value="ABC TRANSPORTER ATP-BINDING PROTEIN"/>
    <property type="match status" value="1"/>
</dbReference>
<dbReference type="Gene3D" id="3.40.50.300">
    <property type="entry name" value="P-loop containing nucleotide triphosphate hydrolases"/>
    <property type="match status" value="1"/>
</dbReference>
<dbReference type="GO" id="GO:0016887">
    <property type="term" value="F:ATP hydrolysis activity"/>
    <property type="evidence" value="ECO:0007669"/>
    <property type="project" value="InterPro"/>
</dbReference>
<dbReference type="InterPro" id="IPR050763">
    <property type="entry name" value="ABC_transporter_ATP-binding"/>
</dbReference>